<comment type="caution">
    <text evidence="1">The sequence shown here is derived from an EMBL/GenBank/DDBJ whole genome shotgun (WGS) entry which is preliminary data.</text>
</comment>
<protein>
    <submittedName>
        <fullName evidence="1">Uncharacterized protein</fullName>
    </submittedName>
</protein>
<gene>
    <name evidence="1" type="ORF">Ssi02_18030</name>
</gene>
<organism evidence="1 2">
    <name type="scientific">Sinosporangium siamense</name>
    <dbReference type="NCBI Taxonomy" id="1367973"/>
    <lineage>
        <taxon>Bacteria</taxon>
        <taxon>Bacillati</taxon>
        <taxon>Actinomycetota</taxon>
        <taxon>Actinomycetes</taxon>
        <taxon>Streptosporangiales</taxon>
        <taxon>Streptosporangiaceae</taxon>
        <taxon>Sinosporangium</taxon>
    </lineage>
</organism>
<proteinExistence type="predicted"/>
<dbReference type="Proteomes" id="UP000606172">
    <property type="component" value="Unassembled WGS sequence"/>
</dbReference>
<reference evidence="1" key="1">
    <citation type="submission" date="2021-01" db="EMBL/GenBank/DDBJ databases">
        <title>Whole genome shotgun sequence of Sinosporangium siamense NBRC 109515.</title>
        <authorList>
            <person name="Komaki H."/>
            <person name="Tamura T."/>
        </authorList>
    </citation>
    <scope>NUCLEOTIDE SEQUENCE</scope>
    <source>
        <strain evidence="1">NBRC 109515</strain>
    </source>
</reference>
<name>A0A919RDS2_9ACTN</name>
<evidence type="ECO:0000313" key="2">
    <source>
        <dbReference type="Proteomes" id="UP000606172"/>
    </source>
</evidence>
<dbReference type="AlphaFoldDB" id="A0A919RDS2"/>
<keyword evidence="2" id="KW-1185">Reference proteome</keyword>
<accession>A0A919RDS2</accession>
<evidence type="ECO:0000313" key="1">
    <source>
        <dbReference type="EMBL" id="GII91572.1"/>
    </source>
</evidence>
<dbReference type="EMBL" id="BOOW01000010">
    <property type="protein sequence ID" value="GII91572.1"/>
    <property type="molecule type" value="Genomic_DNA"/>
</dbReference>
<sequence>MPPEAGRHVERLRLVERAGPEVVEVLGLGTLRPIIAQLIEGHIEQRHGHSRRSGKGCFGLITVYISIWGAQATGAQGHRPRRLMPYGLPDTVAGVFGRP</sequence>